<dbReference type="PROSITE" id="PS50068">
    <property type="entry name" value="LDLRA_2"/>
    <property type="match status" value="2"/>
</dbReference>
<dbReference type="Pfam" id="PF00057">
    <property type="entry name" value="Ldl_recept_a"/>
    <property type="match status" value="2"/>
</dbReference>
<dbReference type="PANTHER" id="PTHR22722">
    <property type="entry name" value="LOW-DENSITY LIPOPROTEIN RECEPTOR-RELATED PROTEIN 2-RELATED"/>
    <property type="match status" value="1"/>
</dbReference>
<dbReference type="PANTHER" id="PTHR22722:SF15">
    <property type="entry name" value="LOW-DENSITY LIPOPROTEIN RECEPTOR-RELATED"/>
    <property type="match status" value="1"/>
</dbReference>
<dbReference type="InterPro" id="IPR051221">
    <property type="entry name" value="LDLR-related"/>
</dbReference>
<feature type="disulfide bond" evidence="9">
    <location>
        <begin position="4"/>
        <end position="16"/>
    </location>
</feature>
<evidence type="ECO:0000313" key="10">
    <source>
        <dbReference type="EMBL" id="KOF72836.1"/>
    </source>
</evidence>
<evidence type="ECO:0000256" key="2">
    <source>
        <dbReference type="ARBA" id="ARBA00022692"/>
    </source>
</evidence>
<keyword evidence="3" id="KW-0677">Repeat</keyword>
<evidence type="ECO:0000256" key="4">
    <source>
        <dbReference type="ARBA" id="ARBA00022989"/>
    </source>
</evidence>
<dbReference type="SUPFAM" id="SSF57424">
    <property type="entry name" value="LDL receptor-like module"/>
    <property type="match status" value="2"/>
</dbReference>
<dbReference type="STRING" id="37653.A0A0L8G722"/>
<dbReference type="GO" id="GO:0006898">
    <property type="term" value="P:receptor-mediated endocytosis"/>
    <property type="evidence" value="ECO:0007669"/>
    <property type="project" value="TreeGrafter"/>
</dbReference>
<feature type="non-terminal residue" evidence="10">
    <location>
        <position position="1"/>
    </location>
</feature>
<evidence type="ECO:0000256" key="8">
    <source>
        <dbReference type="ARBA" id="ARBA00023180"/>
    </source>
</evidence>
<comment type="caution">
    <text evidence="9">Lacks conserved residue(s) required for the propagation of feature annotation.</text>
</comment>
<name>A0A0L8G722_OCTBM</name>
<dbReference type="CDD" id="cd00112">
    <property type="entry name" value="LDLa"/>
    <property type="match status" value="2"/>
</dbReference>
<feature type="disulfide bond" evidence="9">
    <location>
        <begin position="11"/>
        <end position="29"/>
    </location>
</feature>
<keyword evidence="6 9" id="KW-1015">Disulfide bond</keyword>
<reference evidence="10" key="1">
    <citation type="submission" date="2015-07" db="EMBL/GenBank/DDBJ databases">
        <title>MeaNS - Measles Nucleotide Surveillance Program.</title>
        <authorList>
            <person name="Tran T."/>
            <person name="Druce J."/>
        </authorList>
    </citation>
    <scope>NUCLEOTIDE SEQUENCE</scope>
    <source>
        <strain evidence="10">UCB-OBI-ISO-001</strain>
        <tissue evidence="10">Gonad</tissue>
    </source>
</reference>
<dbReference type="SMART" id="SM00192">
    <property type="entry name" value="LDLa"/>
    <property type="match status" value="2"/>
</dbReference>
<keyword evidence="2" id="KW-0812">Transmembrane</keyword>
<dbReference type="GO" id="GO:0042562">
    <property type="term" value="F:hormone binding"/>
    <property type="evidence" value="ECO:0007669"/>
    <property type="project" value="TreeGrafter"/>
</dbReference>
<dbReference type="PRINTS" id="PR00261">
    <property type="entry name" value="LDLRECEPTOR"/>
</dbReference>
<dbReference type="Gene3D" id="4.10.400.10">
    <property type="entry name" value="Low-density Lipoprotein Receptor"/>
    <property type="match status" value="2"/>
</dbReference>
<dbReference type="EMBL" id="KQ423474">
    <property type="protein sequence ID" value="KOF72836.1"/>
    <property type="molecule type" value="Genomic_DNA"/>
</dbReference>
<sequence>LSGCLGNQFACNSGQCVKQEFLCNGVTNCEDESDEQVCNQKVCPNNQWACPNAERCIPITSVCDGKNDCDDGADEVSTC</sequence>
<keyword evidence="7" id="KW-0675">Receptor</keyword>
<dbReference type="AlphaFoldDB" id="A0A0L8G722"/>
<evidence type="ECO:0000256" key="9">
    <source>
        <dbReference type="PROSITE-ProRule" id="PRU00124"/>
    </source>
</evidence>
<gene>
    <name evidence="10" type="ORF">OCBIM_22038822mg</name>
</gene>
<dbReference type="InterPro" id="IPR023415">
    <property type="entry name" value="LDLR_class-A_CS"/>
</dbReference>
<feature type="non-terminal residue" evidence="10">
    <location>
        <position position="79"/>
    </location>
</feature>
<dbReference type="PROSITE" id="PS01209">
    <property type="entry name" value="LDLRA_1"/>
    <property type="match status" value="2"/>
</dbReference>
<evidence type="ECO:0000256" key="6">
    <source>
        <dbReference type="ARBA" id="ARBA00023157"/>
    </source>
</evidence>
<dbReference type="GO" id="GO:0016324">
    <property type="term" value="C:apical plasma membrane"/>
    <property type="evidence" value="ECO:0007669"/>
    <property type="project" value="TreeGrafter"/>
</dbReference>
<dbReference type="InterPro" id="IPR036055">
    <property type="entry name" value="LDL_receptor-like_sf"/>
</dbReference>
<keyword evidence="8" id="KW-0325">Glycoprotein</keyword>
<organism evidence="10">
    <name type="scientific">Octopus bimaculoides</name>
    <name type="common">California two-spotted octopus</name>
    <dbReference type="NCBI Taxonomy" id="37653"/>
    <lineage>
        <taxon>Eukaryota</taxon>
        <taxon>Metazoa</taxon>
        <taxon>Spiralia</taxon>
        <taxon>Lophotrochozoa</taxon>
        <taxon>Mollusca</taxon>
        <taxon>Cephalopoda</taxon>
        <taxon>Coleoidea</taxon>
        <taxon>Octopodiformes</taxon>
        <taxon>Octopoda</taxon>
        <taxon>Incirrata</taxon>
        <taxon>Octopodidae</taxon>
        <taxon>Octopus</taxon>
    </lineage>
</organism>
<comment type="subcellular location">
    <subcellularLocation>
        <location evidence="1">Membrane</location>
        <topology evidence="1">Single-pass membrane protein</topology>
    </subcellularLocation>
</comment>
<keyword evidence="5" id="KW-0472">Membrane</keyword>
<dbReference type="InterPro" id="IPR002172">
    <property type="entry name" value="LDrepeatLR_classA_rpt"/>
</dbReference>
<protein>
    <submittedName>
        <fullName evidence="10">Uncharacterized protein</fullName>
    </submittedName>
</protein>
<keyword evidence="4" id="KW-1133">Transmembrane helix</keyword>
<evidence type="ECO:0000256" key="5">
    <source>
        <dbReference type="ARBA" id="ARBA00023136"/>
    </source>
</evidence>
<dbReference type="FunFam" id="4.10.400.10:FF:000065">
    <property type="entry name" value="Transmembrane protease serine 7"/>
    <property type="match status" value="1"/>
</dbReference>
<accession>A0A0L8G722</accession>
<proteinExistence type="predicted"/>
<feature type="disulfide bond" evidence="9">
    <location>
        <begin position="23"/>
        <end position="38"/>
    </location>
</feature>
<evidence type="ECO:0000256" key="7">
    <source>
        <dbReference type="ARBA" id="ARBA00023170"/>
    </source>
</evidence>
<evidence type="ECO:0000256" key="1">
    <source>
        <dbReference type="ARBA" id="ARBA00004167"/>
    </source>
</evidence>
<dbReference type="GO" id="GO:0043235">
    <property type="term" value="C:receptor complex"/>
    <property type="evidence" value="ECO:0007669"/>
    <property type="project" value="TreeGrafter"/>
</dbReference>
<evidence type="ECO:0000256" key="3">
    <source>
        <dbReference type="ARBA" id="ARBA00022737"/>
    </source>
</evidence>